<dbReference type="AlphaFoldDB" id="A0A420YKL7"/>
<reference evidence="2 3" key="1">
    <citation type="submission" date="2018-08" db="EMBL/GenBank/DDBJ databases">
        <title>Draft genome of the lignicolous fungus Coniochaeta pulveracea.</title>
        <authorList>
            <person name="Borstlap C.J."/>
            <person name="De Witt R.N."/>
            <person name="Botha A."/>
            <person name="Volschenk H."/>
        </authorList>
    </citation>
    <scope>NUCLEOTIDE SEQUENCE [LARGE SCALE GENOMIC DNA]</scope>
    <source>
        <strain evidence="2 3">CAB683</strain>
    </source>
</reference>
<sequence>MAQQDCPLDDCRPKLVRDPINGPNWYILSNRDTEAHSTQLGRVHVRLRRAGKCLAGQDGFFPRLPDQKRTHADETVEEARLTERLIHNTQKRQSGNGGVLSTPAAGLQTD</sequence>
<evidence type="ECO:0000313" key="2">
    <source>
        <dbReference type="EMBL" id="RKU48427.1"/>
    </source>
</evidence>
<keyword evidence="3" id="KW-1185">Reference proteome</keyword>
<evidence type="ECO:0000256" key="1">
    <source>
        <dbReference type="SAM" id="MobiDB-lite"/>
    </source>
</evidence>
<proteinExistence type="predicted"/>
<organism evidence="2 3">
    <name type="scientific">Coniochaeta pulveracea</name>
    <dbReference type="NCBI Taxonomy" id="177199"/>
    <lineage>
        <taxon>Eukaryota</taxon>
        <taxon>Fungi</taxon>
        <taxon>Dikarya</taxon>
        <taxon>Ascomycota</taxon>
        <taxon>Pezizomycotina</taxon>
        <taxon>Sordariomycetes</taxon>
        <taxon>Sordariomycetidae</taxon>
        <taxon>Coniochaetales</taxon>
        <taxon>Coniochaetaceae</taxon>
        <taxon>Coniochaeta</taxon>
    </lineage>
</organism>
<feature type="region of interest" description="Disordered" evidence="1">
    <location>
        <begin position="85"/>
        <end position="110"/>
    </location>
</feature>
<gene>
    <name evidence="2" type="ORF">DL546_009591</name>
</gene>
<evidence type="ECO:0000313" key="3">
    <source>
        <dbReference type="Proteomes" id="UP000275385"/>
    </source>
</evidence>
<accession>A0A420YKL7</accession>
<comment type="caution">
    <text evidence="2">The sequence shown here is derived from an EMBL/GenBank/DDBJ whole genome shotgun (WGS) entry which is preliminary data.</text>
</comment>
<protein>
    <submittedName>
        <fullName evidence="2">Uncharacterized protein</fullName>
    </submittedName>
</protein>
<dbReference type="Proteomes" id="UP000275385">
    <property type="component" value="Unassembled WGS sequence"/>
</dbReference>
<name>A0A420YKL7_9PEZI</name>
<dbReference type="EMBL" id="QVQW01000005">
    <property type="protein sequence ID" value="RKU48427.1"/>
    <property type="molecule type" value="Genomic_DNA"/>
</dbReference>